<dbReference type="AlphaFoldDB" id="A0A1I8BAG7"/>
<dbReference type="SMART" id="SM00753">
    <property type="entry name" value="PAM"/>
    <property type="match status" value="1"/>
</dbReference>
<dbReference type="SMART" id="SM00088">
    <property type="entry name" value="PINT"/>
    <property type="match status" value="1"/>
</dbReference>
<sequence>MHLNKNPDSVDECKKQIEVAKRENKTFLRHALHSHLVYLLNQEKNFSQSVILASDLVKELKKVDDKELLVNVLLEESIAFYYLSNLTKSRASLTNARTVANSKYTPPSIQAKLDLHSGVLHADQDFKTAFSYFYEAYEAFNQVENFQMAQKALNYMLLSKIMTGNADEVNNILLGEKTSKYSGPETDAMKALAIATKKRSLKVFNETFAKYGALLLADPVFAKHFSSISDAMLEKEISRLIQPYSCVQIQHLASCVGLNRFEVEKKLSQMILDKKIFGCLQGDGLLVIYENEIVDPSFGFALEAIHSIGEVIDALGERAKKIK</sequence>
<dbReference type="Pfam" id="PF01399">
    <property type="entry name" value="PCI"/>
    <property type="match status" value="1"/>
</dbReference>
<organism evidence="2 3">
    <name type="scientific">Meloidogyne hapla</name>
    <name type="common">Root-knot nematode worm</name>
    <dbReference type="NCBI Taxonomy" id="6305"/>
    <lineage>
        <taxon>Eukaryota</taxon>
        <taxon>Metazoa</taxon>
        <taxon>Ecdysozoa</taxon>
        <taxon>Nematoda</taxon>
        <taxon>Chromadorea</taxon>
        <taxon>Rhabditida</taxon>
        <taxon>Tylenchina</taxon>
        <taxon>Tylenchomorpha</taxon>
        <taxon>Tylenchoidea</taxon>
        <taxon>Meloidogynidae</taxon>
        <taxon>Meloidogyninae</taxon>
        <taxon>Meloidogyne</taxon>
    </lineage>
</organism>
<dbReference type="InterPro" id="IPR036390">
    <property type="entry name" value="WH_DNA-bd_sf"/>
</dbReference>
<dbReference type="PROSITE" id="PS50250">
    <property type="entry name" value="PCI"/>
    <property type="match status" value="1"/>
</dbReference>
<dbReference type="InterPro" id="IPR050871">
    <property type="entry name" value="26S_Proteasome/COP9_Components"/>
</dbReference>
<dbReference type="Gene3D" id="1.25.40.570">
    <property type="match status" value="1"/>
</dbReference>
<proteinExistence type="predicted"/>
<evidence type="ECO:0000259" key="1">
    <source>
        <dbReference type="PROSITE" id="PS50250"/>
    </source>
</evidence>
<dbReference type="WBParaSite" id="MhA1_Contig180.frz3.gene9">
    <property type="protein sequence ID" value="MhA1_Contig180.frz3.gene9"/>
    <property type="gene ID" value="MhA1_Contig180.frz3.gene9"/>
</dbReference>
<dbReference type="Proteomes" id="UP000095281">
    <property type="component" value="Unplaced"/>
</dbReference>
<accession>A0A1I8BAG7</accession>
<evidence type="ECO:0000313" key="3">
    <source>
        <dbReference type="WBParaSite" id="MhA1_Contig180.frz3.gene9"/>
    </source>
</evidence>
<evidence type="ECO:0000313" key="2">
    <source>
        <dbReference type="Proteomes" id="UP000095281"/>
    </source>
</evidence>
<dbReference type="PANTHER" id="PTHR10678">
    <property type="entry name" value="26S PROTEASOME NON-ATPASE REGULATORY SUBUNIT 11/COP9 SIGNALOSOME COMPLEX SUBUNIT 2"/>
    <property type="match status" value="1"/>
</dbReference>
<feature type="domain" description="PCI" evidence="1">
    <location>
        <begin position="125"/>
        <end position="294"/>
    </location>
</feature>
<name>A0A1I8BAG7_MELHA</name>
<dbReference type="SUPFAM" id="SSF46785">
    <property type="entry name" value="Winged helix' DNA-binding domain"/>
    <property type="match status" value="1"/>
</dbReference>
<dbReference type="InterPro" id="IPR000717">
    <property type="entry name" value="PCI_dom"/>
</dbReference>
<dbReference type="OMA" id="LECKLHF"/>
<keyword evidence="2" id="KW-1185">Reference proteome</keyword>
<protein>
    <submittedName>
        <fullName evidence="3">PCI domain-containing protein</fullName>
    </submittedName>
</protein>
<reference evidence="3" key="1">
    <citation type="submission" date="2016-11" db="UniProtKB">
        <authorList>
            <consortium name="WormBaseParasite"/>
        </authorList>
    </citation>
    <scope>IDENTIFICATION</scope>
</reference>